<dbReference type="Proteomes" id="UP000188929">
    <property type="component" value="Unassembled WGS sequence"/>
</dbReference>
<dbReference type="InterPro" id="IPR029063">
    <property type="entry name" value="SAM-dependent_MTases_sf"/>
</dbReference>
<evidence type="ECO:0000313" key="2">
    <source>
        <dbReference type="EMBL" id="ONH22689.1"/>
    </source>
</evidence>
<dbReference type="AlphaFoldDB" id="A0A1V2I0P5"/>
<evidence type="ECO:0000313" key="3">
    <source>
        <dbReference type="Proteomes" id="UP000188929"/>
    </source>
</evidence>
<sequence length="72" mass="7800">MTTGFAEAEIAKLVATYAAASIPAQARSREEIARFFTDSDPGIQPCQRWRPTDNDPPTDAAVSCYGAIARRP</sequence>
<comment type="caution">
    <text evidence="2">The sequence shown here is derived from an EMBL/GenBank/DDBJ whole genome shotgun (WGS) entry which is preliminary data.</text>
</comment>
<gene>
    <name evidence="2" type="ORF">BL253_34935</name>
</gene>
<proteinExistence type="predicted"/>
<organism evidence="2 3">
    <name type="scientific">Pseudofrankia asymbiotica</name>
    <dbReference type="NCBI Taxonomy" id="1834516"/>
    <lineage>
        <taxon>Bacteria</taxon>
        <taxon>Bacillati</taxon>
        <taxon>Actinomycetota</taxon>
        <taxon>Actinomycetes</taxon>
        <taxon>Frankiales</taxon>
        <taxon>Frankiaceae</taxon>
        <taxon>Pseudofrankia</taxon>
    </lineage>
</organism>
<keyword evidence="3" id="KW-1185">Reference proteome</keyword>
<name>A0A1V2I0P5_9ACTN</name>
<reference evidence="3" key="1">
    <citation type="submission" date="2016-10" db="EMBL/GenBank/DDBJ databases">
        <title>Frankia sp. NRRL B-16386 Genome sequencing.</title>
        <authorList>
            <person name="Ghodhbane-Gtari F."/>
            <person name="Swanson E."/>
            <person name="Gueddou A."/>
            <person name="Hezbri K."/>
            <person name="Ktari K."/>
            <person name="Nouioui I."/>
            <person name="Morris K."/>
            <person name="Simpson S."/>
            <person name="Abebe-Akele F."/>
            <person name="Thomas K."/>
            <person name="Gtari M."/>
            <person name="Tisa L.S."/>
        </authorList>
    </citation>
    <scope>NUCLEOTIDE SEQUENCE [LARGE SCALE GENOMIC DNA]</scope>
    <source>
        <strain evidence="3">NRRL B-16386</strain>
    </source>
</reference>
<dbReference type="InterPro" id="IPR006764">
    <property type="entry name" value="SAM_dep_MeTrfase_SAV2177_type"/>
</dbReference>
<dbReference type="Pfam" id="PF04672">
    <property type="entry name" value="Methyltransf_19"/>
    <property type="match status" value="1"/>
</dbReference>
<feature type="region of interest" description="Disordered" evidence="1">
    <location>
        <begin position="36"/>
        <end position="60"/>
    </location>
</feature>
<accession>A0A1V2I0P5</accession>
<dbReference type="STRING" id="1834516.BL253_34935"/>
<protein>
    <submittedName>
        <fullName evidence="2">Uncharacterized protein</fullName>
    </submittedName>
</protein>
<dbReference type="EMBL" id="MOMC01000101">
    <property type="protein sequence ID" value="ONH22689.1"/>
    <property type="molecule type" value="Genomic_DNA"/>
</dbReference>
<dbReference type="Gene3D" id="3.40.50.150">
    <property type="entry name" value="Vaccinia Virus protein VP39"/>
    <property type="match status" value="1"/>
</dbReference>
<evidence type="ECO:0000256" key="1">
    <source>
        <dbReference type="SAM" id="MobiDB-lite"/>
    </source>
</evidence>